<dbReference type="RefSeq" id="WP_007310659.1">
    <property type="nucleotide sequence ID" value="NZ_AESD01000363.1"/>
</dbReference>
<dbReference type="PATRIC" id="fig|423471.3.peg.2286"/>
<comment type="caution">
    <text evidence="1">The sequence shown here is derived from an EMBL/GenBank/DDBJ whole genome shotgun (WGS) entry which is preliminary data.</text>
</comment>
<sequence>MSLILTPEDSDFYLILHSKLPPGSTAKCYAPDADTGILKPLNDTEEVDYVVGGEMELSEQYLIENECLSLI</sequence>
<gene>
    <name evidence="1" type="ORF">CWATWH0003_2432</name>
</gene>
<protein>
    <submittedName>
        <fullName evidence="1">Uncharacterized protein</fullName>
    </submittedName>
</protein>
<dbReference type="Proteomes" id="UP000003477">
    <property type="component" value="Unassembled WGS sequence"/>
</dbReference>
<evidence type="ECO:0000313" key="2">
    <source>
        <dbReference type="Proteomes" id="UP000003477"/>
    </source>
</evidence>
<organism evidence="1 2">
    <name type="scientific">Crocosphaera watsonii WH 0003</name>
    <dbReference type="NCBI Taxonomy" id="423471"/>
    <lineage>
        <taxon>Bacteria</taxon>
        <taxon>Bacillati</taxon>
        <taxon>Cyanobacteriota</taxon>
        <taxon>Cyanophyceae</taxon>
        <taxon>Oscillatoriophycideae</taxon>
        <taxon>Chroococcales</taxon>
        <taxon>Aphanothecaceae</taxon>
        <taxon>Crocosphaera</taxon>
    </lineage>
</organism>
<dbReference type="AlphaFoldDB" id="G5J4L2"/>
<evidence type="ECO:0000313" key="1">
    <source>
        <dbReference type="EMBL" id="EHJ12870.1"/>
    </source>
</evidence>
<name>G5J4L2_CROWT</name>
<proteinExistence type="predicted"/>
<accession>G5J4L2</accession>
<dbReference type="GeneID" id="88766107"/>
<dbReference type="EMBL" id="AESD01000363">
    <property type="protein sequence ID" value="EHJ12870.1"/>
    <property type="molecule type" value="Genomic_DNA"/>
</dbReference>
<reference evidence="1 2" key="1">
    <citation type="journal article" date="2011" name="Front. Microbiol.">
        <title>Two Strains of Crocosphaera watsonii with Highly Conserved Genomes are Distinguished by Strain-Specific Features.</title>
        <authorList>
            <person name="Bench S.R."/>
            <person name="Ilikchyan I.N."/>
            <person name="Tripp H.J."/>
            <person name="Zehr J.P."/>
        </authorList>
    </citation>
    <scope>NUCLEOTIDE SEQUENCE [LARGE SCALE GENOMIC DNA]</scope>
    <source>
        <strain evidence="1 2">WH 0003</strain>
    </source>
</reference>